<dbReference type="RefSeq" id="WP_135956555.1">
    <property type="nucleotide sequence ID" value="NZ_JABCKY010000011.1"/>
</dbReference>
<dbReference type="OrthoDB" id="6370775at2"/>
<dbReference type="AlphaFoldDB" id="A0A7Y0RFR7"/>
<dbReference type="EMBL" id="JABCKY010000011">
    <property type="protein sequence ID" value="NMT65415.1"/>
    <property type="molecule type" value="Genomic_DNA"/>
</dbReference>
<evidence type="ECO:0008006" key="3">
    <source>
        <dbReference type="Google" id="ProtNLM"/>
    </source>
</evidence>
<name>A0A7Y0RFR7_9GAMM</name>
<evidence type="ECO:0000313" key="1">
    <source>
        <dbReference type="EMBL" id="NMT65415.1"/>
    </source>
</evidence>
<proteinExistence type="predicted"/>
<reference evidence="1 2" key="1">
    <citation type="submission" date="2020-04" db="EMBL/GenBank/DDBJ databases">
        <title>Marinobacter oceani sp. nov., isolated from marine solar saltern.</title>
        <authorList>
            <person name="Chen X.-Y."/>
        </authorList>
    </citation>
    <scope>NUCLEOTIDE SEQUENCE [LARGE SCALE GENOMIC DNA]</scope>
    <source>
        <strain evidence="1 2">W62</strain>
    </source>
</reference>
<keyword evidence="2" id="KW-1185">Reference proteome</keyword>
<gene>
    <name evidence="1" type="ORF">HIU99_17680</name>
</gene>
<accession>A0A7Y0RFR7</accession>
<dbReference type="PROSITE" id="PS51257">
    <property type="entry name" value="PROKAR_LIPOPROTEIN"/>
    <property type="match status" value="1"/>
</dbReference>
<comment type="caution">
    <text evidence="1">The sequence shown here is derived from an EMBL/GenBank/DDBJ whole genome shotgun (WGS) entry which is preliminary data.</text>
</comment>
<dbReference type="Proteomes" id="UP000567186">
    <property type="component" value="Unassembled WGS sequence"/>
</dbReference>
<protein>
    <recommendedName>
        <fullName evidence="3">Lipoprotein</fullName>
    </recommendedName>
</protein>
<organism evidence="1 2">
    <name type="scientific">Marinobacter orientalis</name>
    <dbReference type="NCBI Taxonomy" id="1928859"/>
    <lineage>
        <taxon>Bacteria</taxon>
        <taxon>Pseudomonadati</taxon>
        <taxon>Pseudomonadota</taxon>
        <taxon>Gammaproteobacteria</taxon>
        <taxon>Pseudomonadales</taxon>
        <taxon>Marinobacteraceae</taxon>
        <taxon>Marinobacter</taxon>
    </lineage>
</organism>
<evidence type="ECO:0000313" key="2">
    <source>
        <dbReference type="Proteomes" id="UP000567186"/>
    </source>
</evidence>
<sequence length="63" mass="7041">MKQLMLVVFLVAALAGCKDRVIWDDGGKVKEATTDREVWNSEGKMGTGERKIWTDKDGDDVVK</sequence>